<protein>
    <submittedName>
        <fullName evidence="1">Uncharacterized protein</fullName>
    </submittedName>
</protein>
<proteinExistence type="predicted"/>
<accession>A0ACC3C401</accession>
<reference evidence="1" key="1">
    <citation type="submission" date="2019-11" db="EMBL/GenBank/DDBJ databases">
        <title>Nori genome reveals adaptations in red seaweeds to the harsh intertidal environment.</title>
        <authorList>
            <person name="Wang D."/>
            <person name="Mao Y."/>
        </authorList>
    </citation>
    <scope>NUCLEOTIDE SEQUENCE</scope>
    <source>
        <tissue evidence="1">Gametophyte</tissue>
    </source>
</reference>
<comment type="caution">
    <text evidence="1">The sequence shown here is derived from an EMBL/GenBank/DDBJ whole genome shotgun (WGS) entry which is preliminary data.</text>
</comment>
<evidence type="ECO:0000313" key="1">
    <source>
        <dbReference type="EMBL" id="KAK1864854.1"/>
    </source>
</evidence>
<keyword evidence="2" id="KW-1185">Reference proteome</keyword>
<sequence length="199" mass="21543">MRIRWAGGRVLSDTAKRIKVRHRASRHSCAPPTSPSTPLPSPLVVPLSSPCSTAAARVTMAAAAPDYQRIGAAFVAHYYNVFDTSRPSLAPLYRPSSLLTFEGEPFMGVEAIMTKLTSLPFAKVVHQVATSDYQPVMPDAVAPGMPTAPASVLVFVSGSLMVDDSPNPLKFSQVFHLAPDPANPTSFWVRNDMFRLNYA</sequence>
<dbReference type="Proteomes" id="UP000798662">
    <property type="component" value="Chromosome 2"/>
</dbReference>
<organism evidence="1 2">
    <name type="scientific">Pyropia yezoensis</name>
    <name type="common">Susabi-nori</name>
    <name type="synonym">Porphyra yezoensis</name>
    <dbReference type="NCBI Taxonomy" id="2788"/>
    <lineage>
        <taxon>Eukaryota</taxon>
        <taxon>Rhodophyta</taxon>
        <taxon>Bangiophyceae</taxon>
        <taxon>Bangiales</taxon>
        <taxon>Bangiaceae</taxon>
        <taxon>Pyropia</taxon>
    </lineage>
</organism>
<evidence type="ECO:0000313" key="2">
    <source>
        <dbReference type="Proteomes" id="UP000798662"/>
    </source>
</evidence>
<gene>
    <name evidence="1" type="ORF">I4F81_007391</name>
</gene>
<dbReference type="EMBL" id="CM020619">
    <property type="protein sequence ID" value="KAK1864854.1"/>
    <property type="molecule type" value="Genomic_DNA"/>
</dbReference>
<name>A0ACC3C401_PYRYE</name>